<evidence type="ECO:0000256" key="1">
    <source>
        <dbReference type="SAM" id="MobiDB-lite"/>
    </source>
</evidence>
<dbReference type="AlphaFoldDB" id="A0A8S1JCX8"/>
<dbReference type="Proteomes" id="UP000708148">
    <property type="component" value="Unassembled WGS sequence"/>
</dbReference>
<organism evidence="2 3">
    <name type="scientific">Ostreobium quekettii</name>
    <dbReference type="NCBI Taxonomy" id="121088"/>
    <lineage>
        <taxon>Eukaryota</taxon>
        <taxon>Viridiplantae</taxon>
        <taxon>Chlorophyta</taxon>
        <taxon>core chlorophytes</taxon>
        <taxon>Ulvophyceae</taxon>
        <taxon>TCBD clade</taxon>
        <taxon>Bryopsidales</taxon>
        <taxon>Ostreobineae</taxon>
        <taxon>Ostreobiaceae</taxon>
        <taxon>Ostreobium</taxon>
    </lineage>
</organism>
<name>A0A8S1JCX8_9CHLO</name>
<sequence>MEGSIGLVAAPAPCPPHRFLSKARGINVPRVARARRQNCPRAASQVGDVVKAGAPK</sequence>
<evidence type="ECO:0000313" key="2">
    <source>
        <dbReference type="EMBL" id="CAD7704935.1"/>
    </source>
</evidence>
<feature type="non-terminal residue" evidence="2">
    <location>
        <position position="56"/>
    </location>
</feature>
<feature type="region of interest" description="Disordered" evidence="1">
    <location>
        <begin position="37"/>
        <end position="56"/>
    </location>
</feature>
<keyword evidence="3" id="KW-1185">Reference proteome</keyword>
<proteinExistence type="predicted"/>
<comment type="caution">
    <text evidence="2">The sequence shown here is derived from an EMBL/GenBank/DDBJ whole genome shotgun (WGS) entry which is preliminary data.</text>
</comment>
<dbReference type="EMBL" id="CAJHUC010002975">
    <property type="protein sequence ID" value="CAD7704935.1"/>
    <property type="molecule type" value="Genomic_DNA"/>
</dbReference>
<evidence type="ECO:0000313" key="3">
    <source>
        <dbReference type="Proteomes" id="UP000708148"/>
    </source>
</evidence>
<protein>
    <submittedName>
        <fullName evidence="2">Uncharacterized protein</fullName>
    </submittedName>
</protein>
<reference evidence="2" key="1">
    <citation type="submission" date="2020-12" db="EMBL/GenBank/DDBJ databases">
        <authorList>
            <person name="Iha C."/>
        </authorList>
    </citation>
    <scope>NUCLEOTIDE SEQUENCE</scope>
</reference>
<gene>
    <name evidence="2" type="ORF">OSTQU699_LOCUS10290</name>
</gene>
<accession>A0A8S1JCX8</accession>